<name>A0AAE0U3L7_9PEZI</name>
<evidence type="ECO:0000313" key="3">
    <source>
        <dbReference type="Proteomes" id="UP001285441"/>
    </source>
</evidence>
<dbReference type="Proteomes" id="UP001285441">
    <property type="component" value="Unassembled WGS sequence"/>
</dbReference>
<feature type="region of interest" description="Disordered" evidence="1">
    <location>
        <begin position="116"/>
        <end position="152"/>
    </location>
</feature>
<keyword evidence="3" id="KW-1185">Reference proteome</keyword>
<evidence type="ECO:0000313" key="2">
    <source>
        <dbReference type="EMBL" id="KAK3389616.1"/>
    </source>
</evidence>
<feature type="compositionally biased region" description="Acidic residues" evidence="1">
    <location>
        <begin position="122"/>
        <end position="134"/>
    </location>
</feature>
<dbReference type="EMBL" id="JAULSW010000002">
    <property type="protein sequence ID" value="KAK3389616.1"/>
    <property type="molecule type" value="Genomic_DNA"/>
</dbReference>
<proteinExistence type="predicted"/>
<reference evidence="2" key="2">
    <citation type="submission" date="2023-06" db="EMBL/GenBank/DDBJ databases">
        <authorList>
            <consortium name="Lawrence Berkeley National Laboratory"/>
            <person name="Haridas S."/>
            <person name="Hensen N."/>
            <person name="Bonometti L."/>
            <person name="Westerberg I."/>
            <person name="Brannstrom I.O."/>
            <person name="Guillou S."/>
            <person name="Cros-Aarteil S."/>
            <person name="Calhoun S."/>
            <person name="Kuo A."/>
            <person name="Mondo S."/>
            <person name="Pangilinan J."/>
            <person name="Riley R."/>
            <person name="LaButti K."/>
            <person name="Andreopoulos B."/>
            <person name="Lipzen A."/>
            <person name="Chen C."/>
            <person name="Yanf M."/>
            <person name="Daum C."/>
            <person name="Ng V."/>
            <person name="Clum A."/>
            <person name="Steindorff A."/>
            <person name="Ohm R."/>
            <person name="Martin F."/>
            <person name="Silar P."/>
            <person name="Natvig D."/>
            <person name="Lalanne C."/>
            <person name="Gautier V."/>
            <person name="Ament-velasquez S.L."/>
            <person name="Kruys A."/>
            <person name="Hutchinson M.I."/>
            <person name="Powell A.J."/>
            <person name="Barry K."/>
            <person name="Miller A.N."/>
            <person name="Grigoriev I.V."/>
            <person name="Debuchy R."/>
            <person name="Gladieux P."/>
            <person name="Thoren M.H."/>
            <person name="Johannesson H."/>
        </authorList>
    </citation>
    <scope>NUCLEOTIDE SEQUENCE</scope>
    <source>
        <strain evidence="2">CBS 232.78</strain>
    </source>
</reference>
<protein>
    <submittedName>
        <fullName evidence="2">Uncharacterized protein</fullName>
    </submittedName>
</protein>
<organism evidence="2 3">
    <name type="scientific">Podospora didyma</name>
    <dbReference type="NCBI Taxonomy" id="330526"/>
    <lineage>
        <taxon>Eukaryota</taxon>
        <taxon>Fungi</taxon>
        <taxon>Dikarya</taxon>
        <taxon>Ascomycota</taxon>
        <taxon>Pezizomycotina</taxon>
        <taxon>Sordariomycetes</taxon>
        <taxon>Sordariomycetidae</taxon>
        <taxon>Sordariales</taxon>
        <taxon>Podosporaceae</taxon>
        <taxon>Podospora</taxon>
    </lineage>
</organism>
<comment type="caution">
    <text evidence="2">The sequence shown here is derived from an EMBL/GenBank/DDBJ whole genome shotgun (WGS) entry which is preliminary data.</text>
</comment>
<accession>A0AAE0U3L7</accession>
<reference evidence="2" key="1">
    <citation type="journal article" date="2023" name="Mol. Phylogenet. Evol.">
        <title>Genome-scale phylogeny and comparative genomics of the fungal order Sordariales.</title>
        <authorList>
            <person name="Hensen N."/>
            <person name="Bonometti L."/>
            <person name="Westerberg I."/>
            <person name="Brannstrom I.O."/>
            <person name="Guillou S."/>
            <person name="Cros-Aarteil S."/>
            <person name="Calhoun S."/>
            <person name="Haridas S."/>
            <person name="Kuo A."/>
            <person name="Mondo S."/>
            <person name="Pangilinan J."/>
            <person name="Riley R."/>
            <person name="LaButti K."/>
            <person name="Andreopoulos B."/>
            <person name="Lipzen A."/>
            <person name="Chen C."/>
            <person name="Yan M."/>
            <person name="Daum C."/>
            <person name="Ng V."/>
            <person name="Clum A."/>
            <person name="Steindorff A."/>
            <person name="Ohm R.A."/>
            <person name="Martin F."/>
            <person name="Silar P."/>
            <person name="Natvig D.O."/>
            <person name="Lalanne C."/>
            <person name="Gautier V."/>
            <person name="Ament-Velasquez S.L."/>
            <person name="Kruys A."/>
            <person name="Hutchinson M.I."/>
            <person name="Powell A.J."/>
            <person name="Barry K."/>
            <person name="Miller A.N."/>
            <person name="Grigoriev I.V."/>
            <person name="Debuchy R."/>
            <person name="Gladieux P."/>
            <person name="Hiltunen Thoren M."/>
            <person name="Johannesson H."/>
        </authorList>
    </citation>
    <scope>NUCLEOTIDE SEQUENCE</scope>
    <source>
        <strain evidence="2">CBS 232.78</strain>
    </source>
</reference>
<evidence type="ECO:0000256" key="1">
    <source>
        <dbReference type="SAM" id="MobiDB-lite"/>
    </source>
</evidence>
<sequence>MFSTTYPNIPIDTIMPTTPTTPTGTYAIPLSPYSSTTPTWQYQPSNEGDTSAADEYYHSALSNYFSGSNATFKQEDDGFSQTKIFPPSDCYDVFNNNDDDDEGSTTGSYIDEFYAEENPLPDYDDSETTTEAETDMEKLPLHPRQQKKKQSFAKQPYSLLQRMVADIQGSELDISPSTARMFGARAAHSLEGGWRSVRVVMSILLVVLLGTWTGQTVHGYTDNDV</sequence>
<dbReference type="AlphaFoldDB" id="A0AAE0U3L7"/>
<gene>
    <name evidence="2" type="ORF">B0H63DRAFT_445796</name>
</gene>